<dbReference type="EMBL" id="CAJVQB010064535">
    <property type="protein sequence ID" value="CAG8841047.1"/>
    <property type="molecule type" value="Genomic_DNA"/>
</dbReference>
<name>A0ABN7WUA2_GIGMA</name>
<comment type="caution">
    <text evidence="1">The sequence shown here is derived from an EMBL/GenBank/DDBJ whole genome shotgun (WGS) entry which is preliminary data.</text>
</comment>
<evidence type="ECO:0000313" key="1">
    <source>
        <dbReference type="EMBL" id="CAG8841047.1"/>
    </source>
</evidence>
<sequence>EAYPILYTKMKKLDLGPNVPKSFGGFPTMVINFNAICKFHRDPKDHQNSLCIVCPLGSFEGKQLVFPELKLAIYAKQDQAIAFRSNILVYGNLPVIFDV</sequence>
<organism evidence="1 2">
    <name type="scientific">Gigaspora margarita</name>
    <dbReference type="NCBI Taxonomy" id="4874"/>
    <lineage>
        <taxon>Eukaryota</taxon>
        <taxon>Fungi</taxon>
        <taxon>Fungi incertae sedis</taxon>
        <taxon>Mucoromycota</taxon>
        <taxon>Glomeromycotina</taxon>
        <taxon>Glomeromycetes</taxon>
        <taxon>Diversisporales</taxon>
        <taxon>Gigasporaceae</taxon>
        <taxon>Gigaspora</taxon>
    </lineage>
</organism>
<gene>
    <name evidence="1" type="ORF">GMARGA_LOCUS35219</name>
</gene>
<evidence type="ECO:0000313" key="2">
    <source>
        <dbReference type="Proteomes" id="UP000789901"/>
    </source>
</evidence>
<dbReference type="Gene3D" id="3.60.130.30">
    <property type="match status" value="1"/>
</dbReference>
<keyword evidence="2" id="KW-1185">Reference proteome</keyword>
<reference evidence="1 2" key="1">
    <citation type="submission" date="2021-06" db="EMBL/GenBank/DDBJ databases">
        <authorList>
            <person name="Kallberg Y."/>
            <person name="Tangrot J."/>
            <person name="Rosling A."/>
        </authorList>
    </citation>
    <scope>NUCLEOTIDE SEQUENCE [LARGE SCALE GENOMIC DNA]</scope>
    <source>
        <strain evidence="1 2">120-4 pot B 10/14</strain>
    </source>
</reference>
<proteinExistence type="predicted"/>
<feature type="non-terminal residue" evidence="1">
    <location>
        <position position="1"/>
    </location>
</feature>
<dbReference type="Proteomes" id="UP000789901">
    <property type="component" value="Unassembled WGS sequence"/>
</dbReference>
<protein>
    <submittedName>
        <fullName evidence="1">7709_t:CDS:1</fullName>
    </submittedName>
</protein>
<accession>A0ABN7WUA2</accession>